<evidence type="ECO:0000256" key="6">
    <source>
        <dbReference type="ARBA" id="ARBA00023136"/>
    </source>
</evidence>
<proteinExistence type="predicted"/>
<dbReference type="PANTHER" id="PTHR42788">
    <property type="entry name" value="TAURINE IMPORT ATP-BINDING PROTEIN-RELATED"/>
    <property type="match status" value="1"/>
</dbReference>
<evidence type="ECO:0000259" key="7">
    <source>
        <dbReference type="PROSITE" id="PS50893"/>
    </source>
</evidence>
<keyword evidence="4 8" id="KW-0067">ATP-binding</keyword>
<dbReference type="GO" id="GO:0005524">
    <property type="term" value="F:ATP binding"/>
    <property type="evidence" value="ECO:0007669"/>
    <property type="project" value="UniProtKB-KW"/>
</dbReference>
<comment type="caution">
    <text evidence="8">The sequence shown here is derived from an EMBL/GenBank/DDBJ whole genome shotgun (WGS) entry which is preliminary data.</text>
</comment>
<name>A0A3N1CZJ5_9ACTN</name>
<dbReference type="SUPFAM" id="SSF52540">
    <property type="entry name" value="P-loop containing nucleoside triphosphate hydrolases"/>
    <property type="match status" value="1"/>
</dbReference>
<protein>
    <submittedName>
        <fullName evidence="8">Sulfonate transport system ATP-binding protein</fullName>
    </submittedName>
</protein>
<evidence type="ECO:0000256" key="4">
    <source>
        <dbReference type="ARBA" id="ARBA00022840"/>
    </source>
</evidence>
<dbReference type="InterPro" id="IPR027417">
    <property type="entry name" value="P-loop_NTPase"/>
</dbReference>
<keyword evidence="6" id="KW-0472">Membrane</keyword>
<evidence type="ECO:0000313" key="9">
    <source>
        <dbReference type="Proteomes" id="UP000272400"/>
    </source>
</evidence>
<keyword evidence="9" id="KW-1185">Reference proteome</keyword>
<keyword evidence="1" id="KW-0813">Transport</keyword>
<feature type="domain" description="ABC transporter" evidence="7">
    <location>
        <begin position="8"/>
        <end position="223"/>
    </location>
</feature>
<dbReference type="Pfam" id="PF00005">
    <property type="entry name" value="ABC_tran"/>
    <property type="match status" value="1"/>
</dbReference>
<dbReference type="EMBL" id="RJKE01000001">
    <property type="protein sequence ID" value="ROO86695.1"/>
    <property type="molecule type" value="Genomic_DNA"/>
</dbReference>
<dbReference type="InterPro" id="IPR017871">
    <property type="entry name" value="ABC_transporter-like_CS"/>
</dbReference>
<dbReference type="InterPro" id="IPR003439">
    <property type="entry name" value="ABC_transporter-like_ATP-bd"/>
</dbReference>
<gene>
    <name evidence="8" type="ORF">EDD29_4272</name>
</gene>
<dbReference type="OrthoDB" id="3514167at2"/>
<sequence>MPASTDGVVLRDVHRSFGERSVIDGLDLDVRPGEFVCLLGPSGCGKTTLLRILAGIDETDSGVVSAPSPTAVVFQEPRLLPWRRVLDNVLFGGGAGADARPRALAALTEVELDGHADAWPATLSGGQAQRVALGRALVREPRLLLLDEPFAALDALTRLRMQDLVQRLAARHRPATVLVTHDVEEAVLLGDRVLVMSAGRIEHDVDTRHIGRDPSSAPELDRLRRLLLAELGAAPTTDFRSGETKEAS</sequence>
<accession>A0A3N1CZJ5</accession>
<keyword evidence="5" id="KW-1278">Translocase</keyword>
<dbReference type="CDD" id="cd03293">
    <property type="entry name" value="ABC_NrtD_SsuB_transporters"/>
    <property type="match status" value="1"/>
</dbReference>
<dbReference type="InterPro" id="IPR050166">
    <property type="entry name" value="ABC_transporter_ATP-bind"/>
</dbReference>
<evidence type="ECO:0000256" key="2">
    <source>
        <dbReference type="ARBA" id="ARBA00022475"/>
    </source>
</evidence>
<dbReference type="SMART" id="SM00382">
    <property type="entry name" value="AAA"/>
    <property type="match status" value="1"/>
</dbReference>
<dbReference type="GO" id="GO:0016887">
    <property type="term" value="F:ATP hydrolysis activity"/>
    <property type="evidence" value="ECO:0007669"/>
    <property type="project" value="InterPro"/>
</dbReference>
<dbReference type="RefSeq" id="WP_123670598.1">
    <property type="nucleotide sequence ID" value="NZ_RJKE01000001.1"/>
</dbReference>
<evidence type="ECO:0000256" key="1">
    <source>
        <dbReference type="ARBA" id="ARBA00022448"/>
    </source>
</evidence>
<dbReference type="PROSITE" id="PS50893">
    <property type="entry name" value="ABC_TRANSPORTER_2"/>
    <property type="match status" value="1"/>
</dbReference>
<dbReference type="InterPro" id="IPR003593">
    <property type="entry name" value="AAA+_ATPase"/>
</dbReference>
<keyword evidence="3" id="KW-0547">Nucleotide-binding</keyword>
<dbReference type="Gene3D" id="3.40.50.300">
    <property type="entry name" value="P-loop containing nucleotide triphosphate hydrolases"/>
    <property type="match status" value="1"/>
</dbReference>
<dbReference type="Proteomes" id="UP000272400">
    <property type="component" value="Unassembled WGS sequence"/>
</dbReference>
<dbReference type="AlphaFoldDB" id="A0A3N1CZJ5"/>
<organism evidence="8 9">
    <name type="scientific">Actinocorallia herbida</name>
    <dbReference type="NCBI Taxonomy" id="58109"/>
    <lineage>
        <taxon>Bacteria</taxon>
        <taxon>Bacillati</taxon>
        <taxon>Actinomycetota</taxon>
        <taxon>Actinomycetes</taxon>
        <taxon>Streptosporangiales</taxon>
        <taxon>Thermomonosporaceae</taxon>
        <taxon>Actinocorallia</taxon>
    </lineage>
</organism>
<dbReference type="PROSITE" id="PS00211">
    <property type="entry name" value="ABC_TRANSPORTER_1"/>
    <property type="match status" value="1"/>
</dbReference>
<reference evidence="8 9" key="1">
    <citation type="submission" date="2018-11" db="EMBL/GenBank/DDBJ databases">
        <title>Sequencing the genomes of 1000 actinobacteria strains.</title>
        <authorList>
            <person name="Klenk H.-P."/>
        </authorList>
    </citation>
    <scope>NUCLEOTIDE SEQUENCE [LARGE SCALE GENOMIC DNA]</scope>
    <source>
        <strain evidence="8 9">DSM 44254</strain>
    </source>
</reference>
<evidence type="ECO:0000313" key="8">
    <source>
        <dbReference type="EMBL" id="ROO86695.1"/>
    </source>
</evidence>
<evidence type="ECO:0000256" key="3">
    <source>
        <dbReference type="ARBA" id="ARBA00022741"/>
    </source>
</evidence>
<dbReference type="PANTHER" id="PTHR42788:SF17">
    <property type="entry name" value="ALIPHATIC SULFONATES IMPORT ATP-BINDING PROTEIN SSUB"/>
    <property type="match status" value="1"/>
</dbReference>
<evidence type="ECO:0000256" key="5">
    <source>
        <dbReference type="ARBA" id="ARBA00022967"/>
    </source>
</evidence>
<keyword evidence="2" id="KW-1003">Cell membrane</keyword>